<evidence type="ECO:0000313" key="13">
    <source>
        <dbReference type="Proteomes" id="UP001500359"/>
    </source>
</evidence>
<keyword evidence="12" id="KW-0251">Elongation factor</keyword>
<evidence type="ECO:0000256" key="5">
    <source>
        <dbReference type="ARBA" id="ARBA00023163"/>
    </source>
</evidence>
<evidence type="ECO:0000256" key="1">
    <source>
        <dbReference type="ARBA" id="ARBA00008213"/>
    </source>
</evidence>
<evidence type="ECO:0000256" key="9">
    <source>
        <dbReference type="RuleBase" id="RU000556"/>
    </source>
</evidence>
<dbReference type="InterPro" id="IPR036953">
    <property type="entry name" value="GreA/GreB_C_sf"/>
</dbReference>
<sequence>MIKSAHTVRTFLFANKHIHQDKIKTSEFQLMNQYPMTAKGADMLRAELNELKSVKRPQIIQAIAEAREHGDLKENAEYHAAREQQSFCEGRIQDIEGKLSNAQIIDVTKMTNNGKVIFGTTVTILNLNTEEETTYKIVGDDEADIKSNMISVNSPIARGLIGKEIDDIVNIQTPSGSVEFEIIEVEYI</sequence>
<dbReference type="NCBIfam" id="TIGR01462">
    <property type="entry name" value="greA"/>
    <property type="match status" value="1"/>
</dbReference>
<dbReference type="PROSITE" id="PS00829">
    <property type="entry name" value="GREAB_1"/>
    <property type="match status" value="1"/>
</dbReference>
<dbReference type="Pfam" id="PF01272">
    <property type="entry name" value="GreA_GreB"/>
    <property type="match status" value="1"/>
</dbReference>
<dbReference type="PIRSF" id="PIRSF006092">
    <property type="entry name" value="GreA_GreB"/>
    <property type="match status" value="1"/>
</dbReference>
<dbReference type="InterPro" id="IPR001437">
    <property type="entry name" value="Tscrpt_elong_fac_GreA/B_C"/>
</dbReference>
<dbReference type="Gene3D" id="1.10.287.180">
    <property type="entry name" value="Transcription elongation factor, GreA/GreB, N-terminal domain"/>
    <property type="match status" value="1"/>
</dbReference>
<dbReference type="Pfam" id="PF03449">
    <property type="entry name" value="GreA_GreB_N"/>
    <property type="match status" value="1"/>
</dbReference>
<dbReference type="NCBIfam" id="NF001261">
    <property type="entry name" value="PRK00226.1-2"/>
    <property type="match status" value="1"/>
</dbReference>
<dbReference type="PANTHER" id="PTHR30437">
    <property type="entry name" value="TRANSCRIPTION ELONGATION FACTOR GREA"/>
    <property type="match status" value="1"/>
</dbReference>
<keyword evidence="3 8" id="KW-0805">Transcription regulation</keyword>
<dbReference type="GO" id="GO:0003746">
    <property type="term" value="F:translation elongation factor activity"/>
    <property type="evidence" value="ECO:0007669"/>
    <property type="project" value="UniProtKB-KW"/>
</dbReference>
<dbReference type="InterPro" id="IPR036805">
    <property type="entry name" value="Tscrpt_elong_fac_GreA/B_N_sf"/>
</dbReference>
<dbReference type="InterPro" id="IPR006359">
    <property type="entry name" value="Tscrpt_elong_fac_GreA"/>
</dbReference>
<dbReference type="InterPro" id="IPR023459">
    <property type="entry name" value="Tscrpt_elong_fac_GreA/B_fam"/>
</dbReference>
<dbReference type="NCBIfam" id="NF001264">
    <property type="entry name" value="PRK00226.1-5"/>
    <property type="match status" value="1"/>
</dbReference>
<accession>A0ABP3WN53</accession>
<dbReference type="SUPFAM" id="SSF46557">
    <property type="entry name" value="GreA transcript cleavage protein, N-terminal domain"/>
    <property type="match status" value="1"/>
</dbReference>
<evidence type="ECO:0000256" key="7">
    <source>
        <dbReference type="ARBA" id="ARBA00030776"/>
    </source>
</evidence>
<evidence type="ECO:0000313" key="12">
    <source>
        <dbReference type="EMBL" id="GAA0853202.1"/>
    </source>
</evidence>
<evidence type="ECO:0000259" key="11">
    <source>
        <dbReference type="Pfam" id="PF03449"/>
    </source>
</evidence>
<keyword evidence="4 8" id="KW-0238">DNA-binding</keyword>
<evidence type="ECO:0000259" key="10">
    <source>
        <dbReference type="Pfam" id="PF01272"/>
    </source>
</evidence>
<feature type="domain" description="Transcription elongation factor GreA/GreB C-terminal" evidence="10">
    <location>
        <begin position="113"/>
        <end position="187"/>
    </location>
</feature>
<proteinExistence type="inferred from homology"/>
<dbReference type="HAMAP" id="MF_00105">
    <property type="entry name" value="GreA_GreB"/>
    <property type="match status" value="1"/>
</dbReference>
<gene>
    <name evidence="8 12" type="primary">greA</name>
    <name evidence="12" type="ORF">GCM10009114_05400</name>
</gene>
<dbReference type="EMBL" id="BAAAFD010000001">
    <property type="protein sequence ID" value="GAA0853202.1"/>
    <property type="molecule type" value="Genomic_DNA"/>
</dbReference>
<keyword evidence="5 8" id="KW-0804">Transcription</keyword>
<dbReference type="Proteomes" id="UP001500359">
    <property type="component" value="Unassembled WGS sequence"/>
</dbReference>
<comment type="caution">
    <text evidence="12">The sequence shown here is derived from an EMBL/GenBank/DDBJ whole genome shotgun (WGS) entry which is preliminary data.</text>
</comment>
<evidence type="ECO:0000256" key="4">
    <source>
        <dbReference type="ARBA" id="ARBA00023125"/>
    </source>
</evidence>
<evidence type="ECO:0000256" key="3">
    <source>
        <dbReference type="ARBA" id="ARBA00023015"/>
    </source>
</evidence>
<dbReference type="InterPro" id="IPR018151">
    <property type="entry name" value="TF_GreA/GreB_CS"/>
</dbReference>
<dbReference type="NCBIfam" id="NF001263">
    <property type="entry name" value="PRK00226.1-4"/>
    <property type="match status" value="1"/>
</dbReference>
<reference evidence="13" key="1">
    <citation type="journal article" date="2019" name="Int. J. Syst. Evol. Microbiol.">
        <title>The Global Catalogue of Microorganisms (GCM) 10K type strain sequencing project: providing services to taxonomists for standard genome sequencing and annotation.</title>
        <authorList>
            <consortium name="The Broad Institute Genomics Platform"/>
            <consortium name="The Broad Institute Genome Sequencing Center for Infectious Disease"/>
            <person name="Wu L."/>
            <person name="Ma J."/>
        </authorList>
    </citation>
    <scope>NUCLEOTIDE SEQUENCE [LARGE SCALE GENOMIC DNA]</scope>
    <source>
        <strain evidence="13">JCM 15896</strain>
    </source>
</reference>
<keyword evidence="12" id="KW-0648">Protein biosynthesis</keyword>
<dbReference type="PROSITE" id="PS00830">
    <property type="entry name" value="GREAB_2"/>
    <property type="match status" value="1"/>
</dbReference>
<comment type="similarity">
    <text evidence="1 8 9">Belongs to the GreA/GreB family.</text>
</comment>
<evidence type="ECO:0000256" key="6">
    <source>
        <dbReference type="ARBA" id="ARBA00024916"/>
    </source>
</evidence>
<evidence type="ECO:0000256" key="8">
    <source>
        <dbReference type="HAMAP-Rule" id="MF_00105"/>
    </source>
</evidence>
<dbReference type="SUPFAM" id="SSF54534">
    <property type="entry name" value="FKBP-like"/>
    <property type="match status" value="1"/>
</dbReference>
<dbReference type="Gene3D" id="3.10.50.30">
    <property type="entry name" value="Transcription elongation factor, GreA/GreB, C-terminal domain"/>
    <property type="match status" value="1"/>
</dbReference>
<dbReference type="InterPro" id="IPR028624">
    <property type="entry name" value="Tscrpt_elong_fac_GreA/B"/>
</dbReference>
<feature type="domain" description="Transcription elongation factor GreA/GreB N-terminal" evidence="11">
    <location>
        <begin position="35"/>
        <end position="104"/>
    </location>
</feature>
<protein>
    <recommendedName>
        <fullName evidence="2 8">Transcription elongation factor GreA</fullName>
    </recommendedName>
    <alternativeName>
        <fullName evidence="7 8">Transcript cleavage factor GreA</fullName>
    </alternativeName>
</protein>
<keyword evidence="13" id="KW-1185">Reference proteome</keyword>
<dbReference type="PANTHER" id="PTHR30437:SF4">
    <property type="entry name" value="TRANSCRIPTION ELONGATION FACTOR GREA"/>
    <property type="match status" value="1"/>
</dbReference>
<name>A0ABP3WN53_9ALTE</name>
<evidence type="ECO:0000256" key="2">
    <source>
        <dbReference type="ARBA" id="ARBA00013729"/>
    </source>
</evidence>
<comment type="function">
    <text evidence="6 8 9">Necessary for efficient RNA polymerase transcription elongation past template-encoded arresting sites. The arresting sites in DNA have the property of trapping a certain fraction of elongating RNA polymerases that pass through, resulting in locked ternary complexes. Cleavage of the nascent transcript by cleavage factors such as GreA or GreB allows the resumption of elongation from the new 3'terminus. GreA releases sequences of 2 to 3 nucleotides.</text>
</comment>
<dbReference type="InterPro" id="IPR022691">
    <property type="entry name" value="Tscrpt_elong_fac_GreA/B_N"/>
</dbReference>
<organism evidence="12 13">
    <name type="scientific">Aliiglaciecola litoralis</name>
    <dbReference type="NCBI Taxonomy" id="582857"/>
    <lineage>
        <taxon>Bacteria</taxon>
        <taxon>Pseudomonadati</taxon>
        <taxon>Pseudomonadota</taxon>
        <taxon>Gammaproteobacteria</taxon>
        <taxon>Alteromonadales</taxon>
        <taxon>Alteromonadaceae</taxon>
        <taxon>Aliiglaciecola</taxon>
    </lineage>
</organism>